<keyword evidence="4" id="KW-0804">Transcription</keyword>
<feature type="domain" description="RNA polymerase sigma factor 70 region 4 type 2" evidence="6">
    <location>
        <begin position="149"/>
        <end position="201"/>
    </location>
</feature>
<dbReference type="Pfam" id="PF04542">
    <property type="entry name" value="Sigma70_r2"/>
    <property type="match status" value="1"/>
</dbReference>
<keyword evidence="3" id="KW-0731">Sigma factor</keyword>
<dbReference type="EMBL" id="SWCI01000004">
    <property type="protein sequence ID" value="TKB49403.1"/>
    <property type="molecule type" value="Genomic_DNA"/>
</dbReference>
<evidence type="ECO:0000313" key="7">
    <source>
        <dbReference type="EMBL" id="TKB49403.1"/>
    </source>
</evidence>
<dbReference type="InterPro" id="IPR013249">
    <property type="entry name" value="RNA_pol_sigma70_r4_t2"/>
</dbReference>
<proteinExistence type="inferred from homology"/>
<accession>A0A4U1BE42</accession>
<dbReference type="InterPro" id="IPR036388">
    <property type="entry name" value="WH-like_DNA-bd_sf"/>
</dbReference>
<dbReference type="CDD" id="cd06171">
    <property type="entry name" value="Sigma70_r4"/>
    <property type="match status" value="1"/>
</dbReference>
<comment type="caution">
    <text evidence="7">The sequence shown here is derived from an EMBL/GenBank/DDBJ whole genome shotgun (WGS) entry which is preliminary data.</text>
</comment>
<keyword evidence="8" id="KW-1185">Reference proteome</keyword>
<evidence type="ECO:0000256" key="1">
    <source>
        <dbReference type="ARBA" id="ARBA00010641"/>
    </source>
</evidence>
<evidence type="ECO:0000256" key="4">
    <source>
        <dbReference type="ARBA" id="ARBA00023163"/>
    </source>
</evidence>
<dbReference type="InterPro" id="IPR014284">
    <property type="entry name" value="RNA_pol_sigma-70_dom"/>
</dbReference>
<dbReference type="InterPro" id="IPR007627">
    <property type="entry name" value="RNA_pol_sigma70_r2"/>
</dbReference>
<dbReference type="Gene3D" id="1.10.1740.10">
    <property type="match status" value="1"/>
</dbReference>
<gene>
    <name evidence="7" type="ORF">FCL40_08710</name>
</gene>
<evidence type="ECO:0000259" key="6">
    <source>
        <dbReference type="Pfam" id="PF08281"/>
    </source>
</evidence>
<protein>
    <submittedName>
        <fullName evidence="7">Sigma-70 family RNA polymerase sigma factor</fullName>
    </submittedName>
</protein>
<dbReference type="NCBIfam" id="TIGR02937">
    <property type="entry name" value="sigma70-ECF"/>
    <property type="match status" value="1"/>
</dbReference>
<feature type="domain" description="RNA polymerase sigma-70 region 2" evidence="5">
    <location>
        <begin position="49"/>
        <end position="114"/>
    </location>
</feature>
<reference evidence="7 8" key="1">
    <citation type="submission" date="2019-04" db="EMBL/GenBank/DDBJ databases">
        <authorList>
            <person name="Hwang J.C."/>
        </authorList>
    </citation>
    <scope>NUCLEOTIDE SEQUENCE [LARGE SCALE GENOMIC DNA]</scope>
    <source>
        <strain evidence="7 8">IMCC35001</strain>
    </source>
</reference>
<evidence type="ECO:0000313" key="8">
    <source>
        <dbReference type="Proteomes" id="UP000305674"/>
    </source>
</evidence>
<dbReference type="Proteomes" id="UP000305674">
    <property type="component" value="Unassembled WGS sequence"/>
</dbReference>
<dbReference type="GO" id="GO:0003677">
    <property type="term" value="F:DNA binding"/>
    <property type="evidence" value="ECO:0007669"/>
    <property type="project" value="InterPro"/>
</dbReference>
<dbReference type="PANTHER" id="PTHR43133">
    <property type="entry name" value="RNA POLYMERASE ECF-TYPE SIGMA FACTO"/>
    <property type="match status" value="1"/>
</dbReference>
<dbReference type="Gene3D" id="1.10.10.10">
    <property type="entry name" value="Winged helix-like DNA-binding domain superfamily/Winged helix DNA-binding domain"/>
    <property type="match status" value="1"/>
</dbReference>
<keyword evidence="2" id="KW-0805">Transcription regulation</keyword>
<dbReference type="SUPFAM" id="SSF88946">
    <property type="entry name" value="Sigma2 domain of RNA polymerase sigma factors"/>
    <property type="match status" value="1"/>
</dbReference>
<sequence length="213" mass="24203">MRVVSTPSRTRETETSMTVSASQDDLNQRLARAMTRVANNRDKQAYAELFRHFAGRVHAFCVARVGDDQTAREVTQDTLLAVWQKAASFDLDRGNVSTWIYTIARNRCFDLGRQKLARPTLVSADEIYVEPAPVEDDCELQVQGESERRRLNELIARLPENQRQVVALVYLKEMSHQAVAEHLNLPVGTVKSRLRLAMEKLSMRLNKGALGYE</sequence>
<dbReference type="GO" id="GO:0016987">
    <property type="term" value="F:sigma factor activity"/>
    <property type="evidence" value="ECO:0007669"/>
    <property type="project" value="UniProtKB-KW"/>
</dbReference>
<dbReference type="SUPFAM" id="SSF88659">
    <property type="entry name" value="Sigma3 and sigma4 domains of RNA polymerase sigma factors"/>
    <property type="match status" value="1"/>
</dbReference>
<dbReference type="InterPro" id="IPR013325">
    <property type="entry name" value="RNA_pol_sigma_r2"/>
</dbReference>
<dbReference type="InterPro" id="IPR039425">
    <property type="entry name" value="RNA_pol_sigma-70-like"/>
</dbReference>
<evidence type="ECO:0000259" key="5">
    <source>
        <dbReference type="Pfam" id="PF04542"/>
    </source>
</evidence>
<comment type="similarity">
    <text evidence="1">Belongs to the sigma-70 factor family. ECF subfamily.</text>
</comment>
<name>A0A4U1BE42_9GAMM</name>
<organism evidence="7 8">
    <name type="scientific">Ferrimonas sediminicola</name>
    <dbReference type="NCBI Taxonomy" id="2569538"/>
    <lineage>
        <taxon>Bacteria</taxon>
        <taxon>Pseudomonadati</taxon>
        <taxon>Pseudomonadota</taxon>
        <taxon>Gammaproteobacteria</taxon>
        <taxon>Alteromonadales</taxon>
        <taxon>Ferrimonadaceae</taxon>
        <taxon>Ferrimonas</taxon>
    </lineage>
</organism>
<dbReference type="GO" id="GO:0006352">
    <property type="term" value="P:DNA-templated transcription initiation"/>
    <property type="evidence" value="ECO:0007669"/>
    <property type="project" value="InterPro"/>
</dbReference>
<evidence type="ECO:0000256" key="2">
    <source>
        <dbReference type="ARBA" id="ARBA00023015"/>
    </source>
</evidence>
<dbReference type="AlphaFoldDB" id="A0A4U1BE42"/>
<dbReference type="OrthoDB" id="9784272at2"/>
<dbReference type="InterPro" id="IPR013324">
    <property type="entry name" value="RNA_pol_sigma_r3/r4-like"/>
</dbReference>
<evidence type="ECO:0000256" key="3">
    <source>
        <dbReference type="ARBA" id="ARBA00023082"/>
    </source>
</evidence>
<dbReference type="Pfam" id="PF08281">
    <property type="entry name" value="Sigma70_r4_2"/>
    <property type="match status" value="1"/>
</dbReference>
<dbReference type="PANTHER" id="PTHR43133:SF62">
    <property type="entry name" value="RNA POLYMERASE SIGMA FACTOR SIGZ"/>
    <property type="match status" value="1"/>
</dbReference>